<comment type="caution">
    <text evidence="1">The sequence shown here is derived from an EMBL/GenBank/DDBJ whole genome shotgun (WGS) entry which is preliminary data.</text>
</comment>
<evidence type="ECO:0000313" key="1">
    <source>
        <dbReference type="EMBL" id="CAH3173199.1"/>
    </source>
</evidence>
<accession>A0ABN8R1I5</accession>
<evidence type="ECO:0000313" key="2">
    <source>
        <dbReference type="Proteomes" id="UP001159427"/>
    </source>
</evidence>
<feature type="non-terminal residue" evidence="1">
    <location>
        <position position="130"/>
    </location>
</feature>
<proteinExistence type="predicted"/>
<feature type="non-terminal residue" evidence="1">
    <location>
        <position position="1"/>
    </location>
</feature>
<dbReference type="EMBL" id="CALNXI010001607">
    <property type="protein sequence ID" value="CAH3173199.1"/>
    <property type="molecule type" value="Genomic_DNA"/>
</dbReference>
<reference evidence="1 2" key="1">
    <citation type="submission" date="2022-05" db="EMBL/GenBank/DDBJ databases">
        <authorList>
            <consortium name="Genoscope - CEA"/>
            <person name="William W."/>
        </authorList>
    </citation>
    <scope>NUCLEOTIDE SEQUENCE [LARGE SCALE GENOMIC DNA]</scope>
</reference>
<protein>
    <submittedName>
        <fullName evidence="1">Uncharacterized protein</fullName>
    </submittedName>
</protein>
<organism evidence="1 2">
    <name type="scientific">Porites evermanni</name>
    <dbReference type="NCBI Taxonomy" id="104178"/>
    <lineage>
        <taxon>Eukaryota</taxon>
        <taxon>Metazoa</taxon>
        <taxon>Cnidaria</taxon>
        <taxon>Anthozoa</taxon>
        <taxon>Hexacorallia</taxon>
        <taxon>Scleractinia</taxon>
        <taxon>Fungiina</taxon>
        <taxon>Poritidae</taxon>
        <taxon>Porites</taxon>
    </lineage>
</organism>
<keyword evidence="2" id="KW-1185">Reference proteome</keyword>
<dbReference type="Proteomes" id="UP001159427">
    <property type="component" value="Unassembled WGS sequence"/>
</dbReference>
<gene>
    <name evidence="1" type="ORF">PEVE_00008906</name>
</gene>
<sequence length="130" mass="14985">WNGTLIKGTFYDQHVQKVVLPDEALFWVEKVLKRKGNQVDPTDEFPNNKNNNFKVRLPTILNLPGDTWQASLWSVSVADEGHSPTVLSSNQDIGLIKYRYTFTQRYQAADNSWLVDFKARVKEVTLKDVM</sequence>
<name>A0ABN8R1I5_9CNID</name>